<name>A0A3L8DYR8_OOCBI</name>
<reference evidence="11" key="1">
    <citation type="journal article" date="2018" name="Genome Res.">
        <title>The genomic architecture and molecular evolution of ant odorant receptors.</title>
        <authorList>
            <person name="McKenzie S.K."/>
            <person name="Kronauer D.J.C."/>
        </authorList>
    </citation>
    <scope>NUCLEOTIDE SEQUENCE [LARGE SCALE GENOMIC DNA]</scope>
    <source>
        <strain evidence="11">Clonal line C1</strain>
    </source>
</reference>
<evidence type="ECO:0000256" key="8">
    <source>
        <dbReference type="ARBA" id="ARBA00023170"/>
    </source>
</evidence>
<dbReference type="GO" id="GO:0004984">
    <property type="term" value="F:olfactory receptor activity"/>
    <property type="evidence" value="ECO:0007669"/>
    <property type="project" value="InterPro"/>
</dbReference>
<dbReference type="GO" id="GO:0005549">
    <property type="term" value="F:odorant binding"/>
    <property type="evidence" value="ECO:0007669"/>
    <property type="project" value="InterPro"/>
</dbReference>
<evidence type="ECO:0000256" key="6">
    <source>
        <dbReference type="ARBA" id="ARBA00022989"/>
    </source>
</evidence>
<evidence type="ECO:0000256" key="5">
    <source>
        <dbReference type="ARBA" id="ARBA00022725"/>
    </source>
</evidence>
<keyword evidence="4 10" id="KW-0812">Transmembrane</keyword>
<dbReference type="InterPro" id="IPR004117">
    <property type="entry name" value="7tm6_olfct_rcpt"/>
</dbReference>
<sequence length="384" mass="43946">MEFATTISPQIKFGLQAIGIWPGSSYSLLYRAFWTITLGVTQTFQFKYIISCIKNNNFPDLVDSVSTTLPYSLLCLKLIILWLNQRLFNDILTSISRDWHNCDSVAFNMHTMTNKANLSRRYSMLIIGVYWMAVVVYVSVIMEFNYTNESNKAEDHLFLKMEFPFTYDVSPIREIVMVSQFVQLLSNASVIGMLDALIVTLILHISGQIDIVCRELFKLFSEKYGCKLYKAATREVIRRHQDVIALSDNIENLFSYIALMQFFTNTLVICCIAFVIVTSIEGNQNYAMLLKSLFFYIAITLEAFIFCFAGEYLSNKSKSVANAAYEVFWYNVKPSESRMLLILILRSQKRLTLTIGKFNDLSLQVFASILRASASYVSVLLAMS</sequence>
<keyword evidence="3 10" id="KW-0716">Sensory transduction</keyword>
<dbReference type="PANTHER" id="PTHR21137:SF35">
    <property type="entry name" value="ODORANT RECEPTOR 19A-RELATED"/>
    <property type="match status" value="1"/>
</dbReference>
<feature type="transmembrane region" description="Helical" evidence="10">
    <location>
        <begin position="253"/>
        <end position="280"/>
    </location>
</feature>
<dbReference type="PANTHER" id="PTHR21137">
    <property type="entry name" value="ODORANT RECEPTOR"/>
    <property type="match status" value="1"/>
</dbReference>
<evidence type="ECO:0000256" key="7">
    <source>
        <dbReference type="ARBA" id="ARBA00023136"/>
    </source>
</evidence>
<evidence type="ECO:0000256" key="3">
    <source>
        <dbReference type="ARBA" id="ARBA00022606"/>
    </source>
</evidence>
<dbReference type="OrthoDB" id="6765072at2759"/>
<comment type="subcellular location">
    <subcellularLocation>
        <location evidence="1 10">Cell membrane</location>
        <topology evidence="1 10">Multi-pass membrane protein</topology>
    </subcellularLocation>
</comment>
<comment type="caution">
    <text evidence="10">Lacks conserved residue(s) required for the propagation of feature annotation.</text>
</comment>
<gene>
    <name evidence="11" type="ORF">DMN91_003358</name>
</gene>
<comment type="caution">
    <text evidence="11">The sequence shown here is derived from an EMBL/GenBank/DDBJ whole genome shotgun (WGS) entry which is preliminary data.</text>
</comment>
<dbReference type="Pfam" id="PF02949">
    <property type="entry name" value="7tm_6"/>
    <property type="match status" value="1"/>
</dbReference>
<evidence type="ECO:0000256" key="9">
    <source>
        <dbReference type="ARBA" id="ARBA00023224"/>
    </source>
</evidence>
<keyword evidence="2" id="KW-1003">Cell membrane</keyword>
<keyword evidence="6 10" id="KW-1133">Transmembrane helix</keyword>
<comment type="similarity">
    <text evidence="10">Belongs to the insect chemoreceptor superfamily. Heteromeric odorant receptor channel (TC 1.A.69) family.</text>
</comment>
<keyword evidence="9 10" id="KW-0807">Transducer</keyword>
<reference evidence="11" key="2">
    <citation type="submission" date="2018-07" db="EMBL/GenBank/DDBJ databases">
        <authorList>
            <person name="Mckenzie S.K."/>
            <person name="Kronauer D.J.C."/>
        </authorList>
    </citation>
    <scope>NUCLEOTIDE SEQUENCE</scope>
    <source>
        <strain evidence="11">Clonal line C1</strain>
    </source>
</reference>
<dbReference type="AlphaFoldDB" id="A0A3L8DYR8"/>
<feature type="transmembrane region" description="Helical" evidence="10">
    <location>
        <begin position="184"/>
        <end position="205"/>
    </location>
</feature>
<evidence type="ECO:0000256" key="10">
    <source>
        <dbReference type="RuleBase" id="RU351113"/>
    </source>
</evidence>
<keyword evidence="8 10" id="KW-0675">Receptor</keyword>
<dbReference type="Proteomes" id="UP000279307">
    <property type="component" value="Chromosome 3"/>
</dbReference>
<organism evidence="11">
    <name type="scientific">Ooceraea biroi</name>
    <name type="common">Clonal raider ant</name>
    <name type="synonym">Cerapachys biroi</name>
    <dbReference type="NCBI Taxonomy" id="2015173"/>
    <lineage>
        <taxon>Eukaryota</taxon>
        <taxon>Metazoa</taxon>
        <taxon>Ecdysozoa</taxon>
        <taxon>Arthropoda</taxon>
        <taxon>Hexapoda</taxon>
        <taxon>Insecta</taxon>
        <taxon>Pterygota</taxon>
        <taxon>Neoptera</taxon>
        <taxon>Endopterygota</taxon>
        <taxon>Hymenoptera</taxon>
        <taxon>Apocrita</taxon>
        <taxon>Aculeata</taxon>
        <taxon>Formicoidea</taxon>
        <taxon>Formicidae</taxon>
        <taxon>Dorylinae</taxon>
        <taxon>Ooceraea</taxon>
    </lineage>
</organism>
<protein>
    <recommendedName>
        <fullName evidence="10">Odorant receptor</fullName>
    </recommendedName>
</protein>
<keyword evidence="5 10" id="KW-0552">Olfaction</keyword>
<evidence type="ECO:0000313" key="11">
    <source>
        <dbReference type="EMBL" id="RLU25265.1"/>
    </source>
</evidence>
<feature type="transmembrane region" description="Helical" evidence="10">
    <location>
        <begin position="286"/>
        <end position="309"/>
    </location>
</feature>
<evidence type="ECO:0000256" key="1">
    <source>
        <dbReference type="ARBA" id="ARBA00004651"/>
    </source>
</evidence>
<dbReference type="GO" id="GO:0007165">
    <property type="term" value="P:signal transduction"/>
    <property type="evidence" value="ECO:0007669"/>
    <property type="project" value="UniProtKB-KW"/>
</dbReference>
<evidence type="ECO:0000256" key="4">
    <source>
        <dbReference type="ARBA" id="ARBA00022692"/>
    </source>
</evidence>
<evidence type="ECO:0000256" key="2">
    <source>
        <dbReference type="ARBA" id="ARBA00022475"/>
    </source>
</evidence>
<keyword evidence="7 10" id="KW-0472">Membrane</keyword>
<proteinExistence type="inferred from homology"/>
<dbReference type="EMBL" id="QOIP01000003">
    <property type="protein sequence ID" value="RLU25265.1"/>
    <property type="molecule type" value="Genomic_DNA"/>
</dbReference>
<feature type="transmembrane region" description="Helical" evidence="10">
    <location>
        <begin position="122"/>
        <end position="142"/>
    </location>
</feature>
<dbReference type="GO" id="GO:0005886">
    <property type="term" value="C:plasma membrane"/>
    <property type="evidence" value="ECO:0007669"/>
    <property type="project" value="UniProtKB-SubCell"/>
</dbReference>
<accession>A0A3L8DYR8</accession>